<dbReference type="RefSeq" id="XP_001593640.1">
    <property type="nucleotide sequence ID" value="XM_001593590.1"/>
</dbReference>
<dbReference type="Proteomes" id="UP000177798">
    <property type="component" value="Chromosome 8"/>
</dbReference>
<dbReference type="PROSITE" id="PS51464">
    <property type="entry name" value="SIS"/>
    <property type="match status" value="1"/>
</dbReference>
<evidence type="ECO:0000313" key="3">
    <source>
        <dbReference type="Proteomes" id="UP000177798"/>
    </source>
</evidence>
<organism evidence="2 3">
    <name type="scientific">Sclerotinia sclerotiorum (strain ATCC 18683 / 1980 / Ss-1)</name>
    <name type="common">White mold</name>
    <name type="synonym">Whetzelinia sclerotiorum</name>
    <dbReference type="NCBI Taxonomy" id="665079"/>
    <lineage>
        <taxon>Eukaryota</taxon>
        <taxon>Fungi</taxon>
        <taxon>Dikarya</taxon>
        <taxon>Ascomycota</taxon>
        <taxon>Pezizomycotina</taxon>
        <taxon>Leotiomycetes</taxon>
        <taxon>Helotiales</taxon>
        <taxon>Sclerotiniaceae</taxon>
        <taxon>Sclerotinia</taxon>
    </lineage>
</organism>
<dbReference type="AlphaFoldDB" id="A0A1D9Q9P4"/>
<dbReference type="PANTHER" id="PTHR38418:SF2">
    <property type="entry name" value="SUGAR ISOMERASE, KPSF_GUTQ (AFU_ORTHOLOGUE AFUA_6G08860)"/>
    <property type="match status" value="1"/>
</dbReference>
<name>A0A1D9Q9P4_SCLS1</name>
<dbReference type="InterPro" id="IPR001347">
    <property type="entry name" value="SIS_dom"/>
</dbReference>
<dbReference type="GO" id="GO:0097367">
    <property type="term" value="F:carbohydrate derivative binding"/>
    <property type="evidence" value="ECO:0007669"/>
    <property type="project" value="InterPro"/>
</dbReference>
<dbReference type="EMBL" id="CP017821">
    <property type="protein sequence ID" value="APA11618.1"/>
    <property type="molecule type" value="Genomic_DNA"/>
</dbReference>
<dbReference type="GO" id="GO:1901135">
    <property type="term" value="P:carbohydrate derivative metabolic process"/>
    <property type="evidence" value="ECO:0007669"/>
    <property type="project" value="InterPro"/>
</dbReference>
<dbReference type="SUPFAM" id="SSF53697">
    <property type="entry name" value="SIS domain"/>
    <property type="match status" value="1"/>
</dbReference>
<protein>
    <recommendedName>
        <fullName evidence="1">SIS domain-containing protein</fullName>
    </recommendedName>
</protein>
<dbReference type="Gene3D" id="3.40.50.10490">
    <property type="entry name" value="Glucose-6-phosphate isomerase like protein, domain 1"/>
    <property type="match status" value="1"/>
</dbReference>
<gene>
    <name evidence="2" type="ORF">sscle_08g063880</name>
</gene>
<dbReference type="OMA" id="GDHRPIQ"/>
<dbReference type="Pfam" id="PF01380">
    <property type="entry name" value="SIS"/>
    <property type="match status" value="1"/>
</dbReference>
<dbReference type="VEuPathDB" id="FungiDB:sscle_08g063880"/>
<reference evidence="3" key="1">
    <citation type="journal article" date="2017" name="Genome Biol. Evol.">
        <title>The complete genome sequence of the phytopathogenic fungus Sclerotinia sclerotiorum reveals insights into the genome architecture of broad host range pathogens.</title>
        <authorList>
            <person name="Derbyshire M."/>
            <person name="Denton-Giles M."/>
            <person name="Hegedus D."/>
            <person name="Seifbarghy S."/>
            <person name="Rollins J."/>
            <person name="van Kan J."/>
            <person name="Seidl M.F."/>
            <person name="Faino L."/>
            <person name="Mbengue M."/>
            <person name="Navaud O."/>
            <person name="Raffaele S."/>
            <person name="Hammond-Kosack K."/>
            <person name="Heard S."/>
            <person name="Oliver R."/>
        </authorList>
    </citation>
    <scope>NUCLEOTIDE SEQUENCE [LARGE SCALE GENOMIC DNA]</scope>
    <source>
        <strain evidence="3">ATCC 18683 / 1980 / Ss-1</strain>
    </source>
</reference>
<dbReference type="OrthoDB" id="1872003at2759"/>
<feature type="domain" description="SIS" evidence="1">
    <location>
        <begin position="101"/>
        <end position="253"/>
    </location>
</feature>
<evidence type="ECO:0000313" key="2">
    <source>
        <dbReference type="EMBL" id="APA11618.1"/>
    </source>
</evidence>
<evidence type="ECO:0000259" key="1">
    <source>
        <dbReference type="PROSITE" id="PS51464"/>
    </source>
</evidence>
<dbReference type="PANTHER" id="PTHR38418">
    <property type="entry name" value="SUGAR ISOMERASE, KPSF/GUTQ (AFU_ORTHOLOGUE AFUA_6G08860)"/>
    <property type="match status" value="1"/>
</dbReference>
<dbReference type="InterPro" id="IPR046348">
    <property type="entry name" value="SIS_dom_sf"/>
</dbReference>
<proteinExistence type="predicted"/>
<sequence length="402" mass="42407">MAYDHPVQNSEVYLLNSAPHACLPASAPPSPPTPSTSCDELPPPLDDLMSLTPPKIEKGCPPFNQRLTRAVHVLSTEATSLSSLTMLYDTDPVARDGFSHAVEAIKKSIGERGKLVICGVGKSGHIAQKLVATMRSLKIPAIFIHATEAVHGDVGAIGIYDTILLITFSGKTKELVDLLPHLDPSLPMIVLTGHRHRSSCEIINLRPKAILLPAPIHESETLSFGCSAPTTSTTMAIAVGDALALATARELHSDIAAVFSKNHPGGAIGAAFKATQTVSDIAICLADMPDLGNGPNTGADVLIKAYGSESGWVRCGTDIVIPPSCIKQLGKSDMNSSATSINGLMIPKTNWITIPADTEVSAAKELYGNFISETSFTHSDNTILAIMDDLELIGVLQIGDLV</sequence>
<accession>A0A1D9Q9P4</accession>
<dbReference type="KEGG" id="ssl:SS1G_05068"/>